<protein>
    <submittedName>
        <fullName evidence="1">Uncharacterized protein</fullName>
    </submittedName>
</protein>
<keyword evidence="2" id="KW-1185">Reference proteome</keyword>
<dbReference type="Proteomes" id="UP001340816">
    <property type="component" value="Chromosome"/>
</dbReference>
<accession>A0ABZ1HA56</accession>
<proteinExistence type="predicted"/>
<name>A0ABZ1HA56_STRPH</name>
<organism evidence="1 2">
    <name type="scientific">Streptomyces phaeochromogenes</name>
    <dbReference type="NCBI Taxonomy" id="1923"/>
    <lineage>
        <taxon>Bacteria</taxon>
        <taxon>Bacillati</taxon>
        <taxon>Actinomycetota</taxon>
        <taxon>Actinomycetes</taxon>
        <taxon>Kitasatosporales</taxon>
        <taxon>Streptomycetaceae</taxon>
        <taxon>Streptomyces</taxon>
        <taxon>Streptomyces phaeochromogenes group</taxon>
    </lineage>
</organism>
<dbReference type="RefSeq" id="WP_326728663.1">
    <property type="nucleotide sequence ID" value="NZ_CP108134.1"/>
</dbReference>
<dbReference type="EMBL" id="CP109135">
    <property type="protein sequence ID" value="WSD15435.1"/>
    <property type="molecule type" value="Genomic_DNA"/>
</dbReference>
<evidence type="ECO:0000313" key="2">
    <source>
        <dbReference type="Proteomes" id="UP001340816"/>
    </source>
</evidence>
<evidence type="ECO:0000313" key="1">
    <source>
        <dbReference type="EMBL" id="WSD15435.1"/>
    </source>
</evidence>
<gene>
    <name evidence="1" type="ORF">OHB35_20455</name>
</gene>
<sequence>MSFDLAVWFEPERVSASAAAGKYERLCDSDLAGAGVVASEAVSAFHQALIMEFPELSSAGDDCQQVSVSMSPWTAGLDVSAAHVLMPMSWSRASETAPDVVALAGRHGLVCFDPQAEVLHLPSALRGTDGLSLQPCVGLKVEDPDLDVIERAVRRLSAENWFLILERRLGRYLQVAQGPNAGLSANGFAVEHRDGSPDRHYRCVLSEKDQVATVFADFASGEAAWSVDARWDKVSM</sequence>
<reference evidence="1 2" key="1">
    <citation type="submission" date="2022-10" db="EMBL/GenBank/DDBJ databases">
        <title>The complete genomes of actinobacterial strains from the NBC collection.</title>
        <authorList>
            <person name="Joergensen T.S."/>
            <person name="Alvarez Arevalo M."/>
            <person name="Sterndorff E.B."/>
            <person name="Faurdal D."/>
            <person name="Vuksanovic O."/>
            <person name="Mourched A.-S."/>
            <person name="Charusanti P."/>
            <person name="Shaw S."/>
            <person name="Blin K."/>
            <person name="Weber T."/>
        </authorList>
    </citation>
    <scope>NUCLEOTIDE SEQUENCE [LARGE SCALE GENOMIC DNA]</scope>
    <source>
        <strain evidence="1 2">NBC 01752</strain>
    </source>
</reference>